<comment type="caution">
    <text evidence="1">The sequence shown here is derived from an EMBL/GenBank/DDBJ whole genome shotgun (WGS) entry which is preliminary data.</text>
</comment>
<name>A0A7K0CDE7_9ACTN</name>
<proteinExistence type="predicted"/>
<reference evidence="1 2" key="1">
    <citation type="submission" date="2019-10" db="EMBL/GenBank/DDBJ databases">
        <title>Streptomyces smaragdinus sp. nov. and Streptomyces fabii sp. nov., isolated from the gut of fungus growing-termite Macrotermes natalensis.</title>
        <authorList>
            <person name="Schwitalla J."/>
            <person name="Benndorf R."/>
            <person name="Martin K."/>
            <person name="De Beer W."/>
            <person name="Kaster A.-K."/>
            <person name="Vollmers J."/>
            <person name="Poulsen M."/>
            <person name="Beemelmanns C."/>
        </authorList>
    </citation>
    <scope>NUCLEOTIDE SEQUENCE [LARGE SCALE GENOMIC DNA]</scope>
    <source>
        <strain evidence="1 2">RB5</strain>
    </source>
</reference>
<dbReference type="EMBL" id="WEGJ01000003">
    <property type="protein sequence ID" value="MQY11491.1"/>
    <property type="molecule type" value="Genomic_DNA"/>
</dbReference>
<sequence length="190" mass="21350">MADGLKDNKKFQAMLDKRGWTIDYDLLKYAGRDMDLIIDPPRGVEPVRIGMTLDEVLEALRPFGELRKRGPLPFFPAVTVSVNINGLDFQALLEDGRQVTAIELWRPGIGRGGTVRVLVDGEDVFATPADELLEHARNRGWGLDESDPEHPKIPGVTLRFTRTTTQEEYPRRADGVPVYFTAVLVADEKY</sequence>
<dbReference type="RefSeq" id="WP_228389869.1">
    <property type="nucleotide sequence ID" value="NZ_WEGJ01000003.1"/>
</dbReference>
<evidence type="ECO:0000313" key="1">
    <source>
        <dbReference type="EMBL" id="MQY11491.1"/>
    </source>
</evidence>
<keyword evidence="2" id="KW-1185">Reference proteome</keyword>
<evidence type="ECO:0000313" key="2">
    <source>
        <dbReference type="Proteomes" id="UP000466345"/>
    </source>
</evidence>
<gene>
    <name evidence="1" type="ORF">SRB5_16100</name>
</gene>
<organism evidence="1 2">
    <name type="scientific">Streptomyces smaragdinus</name>
    <dbReference type="NCBI Taxonomy" id="2585196"/>
    <lineage>
        <taxon>Bacteria</taxon>
        <taxon>Bacillati</taxon>
        <taxon>Actinomycetota</taxon>
        <taxon>Actinomycetes</taxon>
        <taxon>Kitasatosporales</taxon>
        <taxon>Streptomycetaceae</taxon>
        <taxon>Streptomyces</taxon>
    </lineage>
</organism>
<protein>
    <submittedName>
        <fullName evidence="1">Uncharacterized protein</fullName>
    </submittedName>
</protein>
<dbReference type="AlphaFoldDB" id="A0A7K0CDE7"/>
<dbReference type="Proteomes" id="UP000466345">
    <property type="component" value="Unassembled WGS sequence"/>
</dbReference>
<accession>A0A7K0CDE7</accession>